<dbReference type="AlphaFoldDB" id="A0A2A2FBP3"/>
<evidence type="ECO:0008006" key="3">
    <source>
        <dbReference type="Google" id="ProtNLM"/>
    </source>
</evidence>
<dbReference type="Proteomes" id="UP000218896">
    <property type="component" value="Unassembled WGS sequence"/>
</dbReference>
<dbReference type="InterPro" id="IPR024409">
    <property type="entry name" value="DUF3833"/>
</dbReference>
<comment type="caution">
    <text evidence="1">The sequence shown here is derived from an EMBL/GenBank/DDBJ whole genome shotgun (WGS) entry which is preliminary data.</text>
</comment>
<evidence type="ECO:0000313" key="2">
    <source>
        <dbReference type="Proteomes" id="UP000218896"/>
    </source>
</evidence>
<dbReference type="EMBL" id="NSKD01000001">
    <property type="protein sequence ID" value="PAU82039.1"/>
    <property type="molecule type" value="Genomic_DNA"/>
</dbReference>
<keyword evidence="2" id="KW-1185">Reference proteome</keyword>
<protein>
    <recommendedName>
        <fullName evidence="3">DUF3833 domain-containing protein</fullName>
    </recommendedName>
</protein>
<dbReference type="Pfam" id="PF12915">
    <property type="entry name" value="DUF3833"/>
    <property type="match status" value="1"/>
</dbReference>
<gene>
    <name evidence="1" type="ORF">CK501_02510</name>
</gene>
<accession>A0A2A2FBP3</accession>
<evidence type="ECO:0000313" key="1">
    <source>
        <dbReference type="EMBL" id="PAU82039.1"/>
    </source>
</evidence>
<sequence>MEVQPMAVIHPARRVYGLLFLVLPFLAACSGPAINDYAGQEPELVPSEFFQGELTARGVVKNRSGEVIRHFDATIDASWDEDGVGTLDEVFTYSDGETDTRVWTLEPRDGGYHATAGDVTEPGFMEFEGNAIHMNYVLEVSFGGSTYNVRMDDWMYRVTEDTVINETEMTWWGFRVGEVVLVIQRQ</sequence>
<dbReference type="OrthoDB" id="5296954at2"/>
<name>A0A2A2FBP3_9GAMM</name>
<organism evidence="1 2">
    <name type="scientific">Halovibrio salipaludis</name>
    <dbReference type="NCBI Taxonomy" id="2032626"/>
    <lineage>
        <taxon>Bacteria</taxon>
        <taxon>Pseudomonadati</taxon>
        <taxon>Pseudomonadota</taxon>
        <taxon>Gammaproteobacteria</taxon>
        <taxon>Oceanospirillales</taxon>
        <taxon>Halomonadaceae</taxon>
        <taxon>Halovibrio</taxon>
    </lineage>
</organism>
<proteinExistence type="predicted"/>
<reference evidence="1 2" key="1">
    <citation type="submission" date="2017-08" db="EMBL/GenBank/DDBJ databases">
        <title>Halovibrio sewagensis sp. nov., isolated from wastewater of high salinity.</title>
        <authorList>
            <person name="Dong X."/>
            <person name="Zhang G."/>
        </authorList>
    </citation>
    <scope>NUCLEOTIDE SEQUENCE [LARGE SCALE GENOMIC DNA]</scope>
    <source>
        <strain evidence="1 2">YL5-2</strain>
    </source>
</reference>